<dbReference type="RefSeq" id="WP_252852928.1">
    <property type="nucleotide sequence ID" value="NZ_JAMXLR010000039.1"/>
</dbReference>
<evidence type="ECO:0000256" key="1">
    <source>
        <dbReference type="SAM" id="SignalP"/>
    </source>
</evidence>
<protein>
    <recommendedName>
        <fullName evidence="4">PEP-CTERM protein-sorting domain-containing protein</fullName>
    </recommendedName>
</protein>
<reference evidence="2" key="1">
    <citation type="submission" date="2022-06" db="EMBL/GenBank/DDBJ databases">
        <title>Aeoliella straminimaris, a novel planctomycete from sediments.</title>
        <authorList>
            <person name="Vitorino I.R."/>
            <person name="Lage O.M."/>
        </authorList>
    </citation>
    <scope>NUCLEOTIDE SEQUENCE</scope>
    <source>
        <strain evidence="2">ICT_H6.2</strain>
    </source>
</reference>
<proteinExistence type="predicted"/>
<gene>
    <name evidence="2" type="ORF">NG895_12950</name>
</gene>
<dbReference type="AlphaFoldDB" id="A0A9X2FAV8"/>
<sequence>MKCCMSILLLSVSVAIAGSVQAQVLIDFNDQFEGPINPSENPPLVYKFEGPTGNIGTPEYNLDFSHAIVDTGGGNLAYQQTFDGTGLDVMVGLFEPPYFYYVGGGGGFFTPSDSGMTGLGEDDPRNYTFSWDVNVVGEIVDVPIYVGFGQYDADYEATYGVDITGGENGEPDGDMLDGADLWIIGDVPVQIDTSVDGFQTWSINLADAVAVGNGPTAIDGVAAENIFFDNENTLYFNWYFGHTEFGFDGDNSVTFDNIIIDFNEVVVGAGDYNGDDVVDLADYTIWRNNLGGDNNALLGNGDESGGSMGVVDAADYEYWKANFGRDYTGLMTGTVVAAVPEPGAVALAVLAATLVGLCCRRTSFRG</sequence>
<dbReference type="Proteomes" id="UP001155241">
    <property type="component" value="Unassembled WGS sequence"/>
</dbReference>
<comment type="caution">
    <text evidence="2">The sequence shown here is derived from an EMBL/GenBank/DDBJ whole genome shotgun (WGS) entry which is preliminary data.</text>
</comment>
<evidence type="ECO:0008006" key="4">
    <source>
        <dbReference type="Google" id="ProtNLM"/>
    </source>
</evidence>
<dbReference type="EMBL" id="JAMXLR010000039">
    <property type="protein sequence ID" value="MCO6044813.1"/>
    <property type="molecule type" value="Genomic_DNA"/>
</dbReference>
<keyword evidence="3" id="KW-1185">Reference proteome</keyword>
<feature type="chain" id="PRO_5040757481" description="PEP-CTERM protein-sorting domain-containing protein" evidence="1">
    <location>
        <begin position="23"/>
        <end position="366"/>
    </location>
</feature>
<evidence type="ECO:0000313" key="3">
    <source>
        <dbReference type="Proteomes" id="UP001155241"/>
    </source>
</evidence>
<organism evidence="2 3">
    <name type="scientific">Aeoliella straminimaris</name>
    <dbReference type="NCBI Taxonomy" id="2954799"/>
    <lineage>
        <taxon>Bacteria</taxon>
        <taxon>Pseudomonadati</taxon>
        <taxon>Planctomycetota</taxon>
        <taxon>Planctomycetia</taxon>
        <taxon>Pirellulales</taxon>
        <taxon>Lacipirellulaceae</taxon>
        <taxon>Aeoliella</taxon>
    </lineage>
</organism>
<name>A0A9X2FAV8_9BACT</name>
<accession>A0A9X2FAV8</accession>
<keyword evidence="1" id="KW-0732">Signal</keyword>
<feature type="signal peptide" evidence="1">
    <location>
        <begin position="1"/>
        <end position="22"/>
    </location>
</feature>
<evidence type="ECO:0000313" key="2">
    <source>
        <dbReference type="EMBL" id="MCO6044813.1"/>
    </source>
</evidence>